<dbReference type="InterPro" id="IPR006315">
    <property type="entry name" value="OM_autotransptr_brl_dom"/>
</dbReference>
<dbReference type="AlphaFoldDB" id="A0A376U3L8"/>
<reference evidence="1 2" key="1">
    <citation type="submission" date="2018-06" db="EMBL/GenBank/DDBJ databases">
        <authorList>
            <consortium name="Pathogen Informatics"/>
            <person name="Doyle S."/>
        </authorList>
    </citation>
    <scope>NUCLEOTIDE SEQUENCE [LARGE SCALE GENOMIC DNA]</scope>
    <source>
        <strain evidence="1 2">NCTC8622</strain>
    </source>
</reference>
<proteinExistence type="predicted"/>
<dbReference type="NCBIfam" id="TIGR01414">
    <property type="entry name" value="autotrans_barl"/>
    <property type="match status" value="1"/>
</dbReference>
<protein>
    <submittedName>
        <fullName evidence="1">Structural protein</fullName>
    </submittedName>
</protein>
<dbReference type="GO" id="GO:0019867">
    <property type="term" value="C:outer membrane"/>
    <property type="evidence" value="ECO:0007669"/>
    <property type="project" value="InterPro"/>
</dbReference>
<name>A0A376U3L8_ECOLX</name>
<dbReference type="Proteomes" id="UP000254079">
    <property type="component" value="Unassembled WGS sequence"/>
</dbReference>
<dbReference type="EMBL" id="UGCP01000002">
    <property type="protein sequence ID" value="STI83929.1"/>
    <property type="molecule type" value="Genomic_DNA"/>
</dbReference>
<gene>
    <name evidence="1" type="ORF">NCTC8622_02971</name>
</gene>
<organism evidence="1 2">
    <name type="scientific">Escherichia coli</name>
    <dbReference type="NCBI Taxonomy" id="562"/>
    <lineage>
        <taxon>Bacteria</taxon>
        <taxon>Pseudomonadati</taxon>
        <taxon>Pseudomonadota</taxon>
        <taxon>Gammaproteobacteria</taxon>
        <taxon>Enterobacterales</taxon>
        <taxon>Enterobacteriaceae</taxon>
        <taxon>Escherichia</taxon>
    </lineage>
</organism>
<sequence>MALSIPSANTNIWNLEQDTVGTRLTNSRHGLADNGGAWVSYFGVTSTATTHHQL</sequence>
<evidence type="ECO:0000313" key="1">
    <source>
        <dbReference type="EMBL" id="STI83929.1"/>
    </source>
</evidence>
<accession>A0A376U3L8</accession>
<evidence type="ECO:0000313" key="2">
    <source>
        <dbReference type="Proteomes" id="UP000254079"/>
    </source>
</evidence>